<comment type="caution">
    <text evidence="2">The sequence shown here is derived from an EMBL/GenBank/DDBJ whole genome shotgun (WGS) entry which is preliminary data.</text>
</comment>
<evidence type="ECO:0000256" key="1">
    <source>
        <dbReference type="SAM" id="Phobius"/>
    </source>
</evidence>
<keyword evidence="1" id="KW-0472">Membrane</keyword>
<accession>A0ABT5VCU1</accession>
<dbReference type="RefSeq" id="WP_275116643.1">
    <property type="nucleotide sequence ID" value="NZ_JAOTPO010000001.1"/>
</dbReference>
<sequence>MLSSFLILILIINLCTFIFLFYMFRTLRSQGKKLQRQMEELLKHPNNKKIETERLTDEWRSYVFIQALQVREAVSKQVNNLHPKWIEEAPASHGLTHKELAEAFSPKQIEAITHFWRVFHQYTDNYWKTEEGKIKTVFKGSIDLKGSEVHTIQTSSKQLLPKLDQLLIKIKGVEH</sequence>
<gene>
    <name evidence="2" type="ORF">N7Z68_01300</name>
</gene>
<proteinExistence type="predicted"/>
<keyword evidence="3" id="KW-1185">Reference proteome</keyword>
<feature type="transmembrane region" description="Helical" evidence="1">
    <location>
        <begin position="6"/>
        <end position="24"/>
    </location>
</feature>
<evidence type="ECO:0000313" key="2">
    <source>
        <dbReference type="EMBL" id="MDE5412019.1"/>
    </source>
</evidence>
<reference evidence="2" key="1">
    <citation type="submission" date="2024-05" db="EMBL/GenBank/DDBJ databases">
        <title>Alkalihalobacillus sp. strain MEB203 novel alkaliphilic bacterium from Lonar Lake, India.</title>
        <authorList>
            <person name="Joshi A."/>
            <person name="Thite S."/>
            <person name="Mengade P."/>
        </authorList>
    </citation>
    <scope>NUCLEOTIDE SEQUENCE</scope>
    <source>
        <strain evidence="2">MEB 203</strain>
    </source>
</reference>
<keyword evidence="1" id="KW-1133">Transmembrane helix</keyword>
<organism evidence="2 3">
    <name type="scientific">Alkalihalobacterium chitinilyticum</name>
    <dbReference type="NCBI Taxonomy" id="2980103"/>
    <lineage>
        <taxon>Bacteria</taxon>
        <taxon>Bacillati</taxon>
        <taxon>Bacillota</taxon>
        <taxon>Bacilli</taxon>
        <taxon>Bacillales</taxon>
        <taxon>Bacillaceae</taxon>
        <taxon>Alkalihalobacterium</taxon>
    </lineage>
</organism>
<dbReference type="EMBL" id="JAOTPO010000001">
    <property type="protein sequence ID" value="MDE5412019.1"/>
    <property type="molecule type" value="Genomic_DNA"/>
</dbReference>
<name>A0ABT5VCU1_9BACI</name>
<dbReference type="Proteomes" id="UP001148125">
    <property type="component" value="Unassembled WGS sequence"/>
</dbReference>
<keyword evidence="1" id="KW-0812">Transmembrane</keyword>
<protein>
    <submittedName>
        <fullName evidence="2">Uncharacterized protein</fullName>
    </submittedName>
</protein>
<evidence type="ECO:0000313" key="3">
    <source>
        <dbReference type="Proteomes" id="UP001148125"/>
    </source>
</evidence>